<dbReference type="Pfam" id="PF00672">
    <property type="entry name" value="HAMP"/>
    <property type="match status" value="1"/>
</dbReference>
<dbReference type="AlphaFoldDB" id="A0A094QGV4"/>
<dbReference type="SUPFAM" id="SSF55874">
    <property type="entry name" value="ATPase domain of HSP90 chaperone/DNA topoisomerase II/histidine kinase"/>
    <property type="match status" value="1"/>
</dbReference>
<evidence type="ECO:0000256" key="5">
    <source>
        <dbReference type="ARBA" id="ARBA00022679"/>
    </source>
</evidence>
<dbReference type="CDD" id="cd00082">
    <property type="entry name" value="HisKA"/>
    <property type="match status" value="1"/>
</dbReference>
<dbReference type="Gene3D" id="3.30.565.10">
    <property type="entry name" value="Histidine kinase-like ATPase, C-terminal domain"/>
    <property type="match status" value="1"/>
</dbReference>
<dbReference type="EMBL" id="JNSL01000005">
    <property type="protein sequence ID" value="KGA21534.1"/>
    <property type="molecule type" value="Genomic_DNA"/>
</dbReference>
<dbReference type="InterPro" id="IPR003594">
    <property type="entry name" value="HATPase_dom"/>
</dbReference>
<dbReference type="InterPro" id="IPR003661">
    <property type="entry name" value="HisK_dim/P_dom"/>
</dbReference>
<name>A0A094QGV4_9ZZZZ</name>
<dbReference type="InterPro" id="IPR003660">
    <property type="entry name" value="HAMP_dom"/>
</dbReference>
<evidence type="ECO:0000256" key="8">
    <source>
        <dbReference type="ARBA" id="ARBA00022989"/>
    </source>
</evidence>
<feature type="domain" description="Histidine kinase" evidence="12">
    <location>
        <begin position="228"/>
        <end position="439"/>
    </location>
</feature>
<dbReference type="PANTHER" id="PTHR45436:SF5">
    <property type="entry name" value="SENSOR HISTIDINE KINASE TRCS"/>
    <property type="match status" value="1"/>
</dbReference>
<comment type="catalytic activity">
    <reaction evidence="1">
        <text>ATP + protein L-histidine = ADP + protein N-phospho-L-histidine.</text>
        <dbReference type="EC" id="2.7.13.3"/>
    </reaction>
</comment>
<dbReference type="PROSITE" id="PS50109">
    <property type="entry name" value="HIS_KIN"/>
    <property type="match status" value="1"/>
</dbReference>
<dbReference type="SMART" id="SM00387">
    <property type="entry name" value="HATPase_c"/>
    <property type="match status" value="1"/>
</dbReference>
<sequence>MTGLVAALLLSSASYLTARSYLLQQREEIVERQAFNNAQLIRTQLRTRRSEAFELISGIRTESNGFAVLHLSPEDLYFSQDILNTQTLLPTELVSATLQGITSRQRFSIDGEPFIAMGVSINEINAQYFEAFPLSDEERTLTIIGSTLLVGILVVGSLSSLVGLWVSRRLMKPLERVSEAASEIAEGGLDTRLEHESDPDLSRLVNSFNEMADAVQTRIEREVRFASDVSHELRSPITALAAAVEVLDARRADLSDRTQQALDVVVSQIRRFDQMVLDLLELSRLDVGITEVHREEIDLVPFITRIAARYGIENIRIIVLHDSDSVIKIDKRRFERIMANLLENARLHGGGVTKIEIESLPHGPTRVSVEDSGPGVTQSERVRIFERFARGSAGRSRAGGTGLGLALVAEHARAHGGSAWVEDSTTGGAKFVVEFPGGNT</sequence>
<comment type="caution">
    <text evidence="14">The sequence shown here is derived from an EMBL/GenBank/DDBJ whole genome shotgun (WGS) entry which is preliminary data.</text>
</comment>
<evidence type="ECO:0000256" key="10">
    <source>
        <dbReference type="ARBA" id="ARBA00023136"/>
    </source>
</evidence>
<reference evidence="14" key="1">
    <citation type="submission" date="2014-06" db="EMBL/GenBank/DDBJ databases">
        <title>Key roles for freshwater Actinobacteria revealed by deep metagenomic sequencing.</title>
        <authorList>
            <person name="Ghai R."/>
            <person name="Mizuno C.M."/>
            <person name="Picazo A."/>
            <person name="Camacho A."/>
            <person name="Rodriguez-Valera F."/>
        </authorList>
    </citation>
    <scope>NUCLEOTIDE SEQUENCE</scope>
</reference>
<keyword evidence="9" id="KW-0902">Two-component regulatory system</keyword>
<protein>
    <recommendedName>
        <fullName evidence="3">histidine kinase</fullName>
        <ecNumber evidence="3">2.7.13.3</ecNumber>
    </recommendedName>
</protein>
<dbReference type="PROSITE" id="PS50885">
    <property type="entry name" value="HAMP"/>
    <property type="match status" value="1"/>
</dbReference>
<dbReference type="Pfam" id="PF02518">
    <property type="entry name" value="HATPase_c"/>
    <property type="match status" value="1"/>
</dbReference>
<dbReference type="GO" id="GO:0000155">
    <property type="term" value="F:phosphorelay sensor kinase activity"/>
    <property type="evidence" value="ECO:0007669"/>
    <property type="project" value="InterPro"/>
</dbReference>
<dbReference type="Pfam" id="PF00512">
    <property type="entry name" value="HisKA"/>
    <property type="match status" value="1"/>
</dbReference>
<evidence type="ECO:0000256" key="11">
    <source>
        <dbReference type="SAM" id="Phobius"/>
    </source>
</evidence>
<dbReference type="InterPro" id="IPR050428">
    <property type="entry name" value="TCS_sensor_his_kinase"/>
</dbReference>
<comment type="subcellular location">
    <subcellularLocation>
        <location evidence="2">Membrane</location>
    </subcellularLocation>
</comment>
<evidence type="ECO:0000256" key="2">
    <source>
        <dbReference type="ARBA" id="ARBA00004370"/>
    </source>
</evidence>
<evidence type="ECO:0000256" key="3">
    <source>
        <dbReference type="ARBA" id="ARBA00012438"/>
    </source>
</evidence>
<feature type="transmembrane region" description="Helical" evidence="11">
    <location>
        <begin position="143"/>
        <end position="166"/>
    </location>
</feature>
<dbReference type="EC" id="2.7.13.3" evidence="3"/>
<dbReference type="CDD" id="cd00075">
    <property type="entry name" value="HATPase"/>
    <property type="match status" value="1"/>
</dbReference>
<gene>
    <name evidence="14" type="ORF">GM51_1810</name>
</gene>
<evidence type="ECO:0000256" key="4">
    <source>
        <dbReference type="ARBA" id="ARBA00022553"/>
    </source>
</evidence>
<keyword evidence="6 11" id="KW-0812">Transmembrane</keyword>
<evidence type="ECO:0000259" key="13">
    <source>
        <dbReference type="PROSITE" id="PS50885"/>
    </source>
</evidence>
<keyword evidence="10 11" id="KW-0472">Membrane</keyword>
<evidence type="ECO:0000259" key="12">
    <source>
        <dbReference type="PROSITE" id="PS50109"/>
    </source>
</evidence>
<organism evidence="14">
    <name type="scientific">freshwater metagenome</name>
    <dbReference type="NCBI Taxonomy" id="449393"/>
    <lineage>
        <taxon>unclassified sequences</taxon>
        <taxon>metagenomes</taxon>
        <taxon>ecological metagenomes</taxon>
    </lineage>
</organism>
<accession>A0A094QGV4</accession>
<evidence type="ECO:0000256" key="7">
    <source>
        <dbReference type="ARBA" id="ARBA00022777"/>
    </source>
</evidence>
<dbReference type="InterPro" id="IPR005467">
    <property type="entry name" value="His_kinase_dom"/>
</dbReference>
<keyword evidence="7" id="KW-0418">Kinase</keyword>
<dbReference type="SMART" id="SM00304">
    <property type="entry name" value="HAMP"/>
    <property type="match status" value="1"/>
</dbReference>
<feature type="domain" description="HAMP" evidence="13">
    <location>
        <begin position="168"/>
        <end position="220"/>
    </location>
</feature>
<dbReference type="InterPro" id="IPR036097">
    <property type="entry name" value="HisK_dim/P_sf"/>
</dbReference>
<evidence type="ECO:0000313" key="14">
    <source>
        <dbReference type="EMBL" id="KGA21534.1"/>
    </source>
</evidence>
<evidence type="ECO:0000256" key="1">
    <source>
        <dbReference type="ARBA" id="ARBA00000085"/>
    </source>
</evidence>
<dbReference type="CDD" id="cd06225">
    <property type="entry name" value="HAMP"/>
    <property type="match status" value="1"/>
</dbReference>
<dbReference type="SUPFAM" id="SSF158472">
    <property type="entry name" value="HAMP domain-like"/>
    <property type="match status" value="1"/>
</dbReference>
<keyword evidence="8 11" id="KW-1133">Transmembrane helix</keyword>
<dbReference type="PRINTS" id="PR00344">
    <property type="entry name" value="BCTRLSENSOR"/>
</dbReference>
<proteinExistence type="predicted"/>
<dbReference type="InterPro" id="IPR004358">
    <property type="entry name" value="Sig_transdc_His_kin-like_C"/>
</dbReference>
<dbReference type="Gene3D" id="1.10.287.130">
    <property type="match status" value="1"/>
</dbReference>
<evidence type="ECO:0000256" key="6">
    <source>
        <dbReference type="ARBA" id="ARBA00022692"/>
    </source>
</evidence>
<dbReference type="InterPro" id="IPR036890">
    <property type="entry name" value="HATPase_C_sf"/>
</dbReference>
<dbReference type="Gene3D" id="6.10.340.10">
    <property type="match status" value="1"/>
</dbReference>
<keyword evidence="4" id="KW-0597">Phosphoprotein</keyword>
<dbReference type="PANTHER" id="PTHR45436">
    <property type="entry name" value="SENSOR HISTIDINE KINASE YKOH"/>
    <property type="match status" value="1"/>
</dbReference>
<evidence type="ECO:0000256" key="9">
    <source>
        <dbReference type="ARBA" id="ARBA00023012"/>
    </source>
</evidence>
<keyword evidence="5" id="KW-0808">Transferase</keyword>
<dbReference type="SUPFAM" id="SSF47384">
    <property type="entry name" value="Homodimeric domain of signal transducing histidine kinase"/>
    <property type="match status" value="1"/>
</dbReference>
<dbReference type="SMART" id="SM00388">
    <property type="entry name" value="HisKA"/>
    <property type="match status" value="1"/>
</dbReference>
<dbReference type="GO" id="GO:0005886">
    <property type="term" value="C:plasma membrane"/>
    <property type="evidence" value="ECO:0007669"/>
    <property type="project" value="TreeGrafter"/>
</dbReference>